<keyword evidence="1" id="KW-1133">Transmembrane helix</keyword>
<accession>A0A562VB45</accession>
<dbReference type="EMBL" id="VLLL01000005">
    <property type="protein sequence ID" value="TWJ15083.1"/>
    <property type="molecule type" value="Genomic_DNA"/>
</dbReference>
<keyword evidence="2" id="KW-0808">Transferase</keyword>
<reference evidence="2 3" key="1">
    <citation type="journal article" date="2013" name="Stand. Genomic Sci.">
        <title>Genomic Encyclopedia of Type Strains, Phase I: The one thousand microbial genomes (KMG-I) project.</title>
        <authorList>
            <person name="Kyrpides N.C."/>
            <person name="Woyke T."/>
            <person name="Eisen J.A."/>
            <person name="Garrity G."/>
            <person name="Lilburn T.G."/>
            <person name="Beck B.J."/>
            <person name="Whitman W.B."/>
            <person name="Hugenholtz P."/>
            <person name="Klenk H.P."/>
        </authorList>
    </citation>
    <scope>NUCLEOTIDE SEQUENCE [LARGE SCALE GENOMIC DNA]</scope>
    <source>
        <strain evidence="2 3">DSM 45044</strain>
    </source>
</reference>
<evidence type="ECO:0000313" key="3">
    <source>
        <dbReference type="Proteomes" id="UP000321617"/>
    </source>
</evidence>
<dbReference type="Proteomes" id="UP000321617">
    <property type="component" value="Unassembled WGS sequence"/>
</dbReference>
<keyword evidence="1" id="KW-0812">Transmembrane</keyword>
<gene>
    <name evidence="2" type="ORF">LX16_0781</name>
</gene>
<keyword evidence="3" id="KW-1185">Reference proteome</keyword>
<dbReference type="OrthoDB" id="5195266at2"/>
<comment type="caution">
    <text evidence="2">The sequence shown here is derived from an EMBL/GenBank/DDBJ whole genome shotgun (WGS) entry which is preliminary data.</text>
</comment>
<dbReference type="AlphaFoldDB" id="A0A562VB45"/>
<evidence type="ECO:0000313" key="2">
    <source>
        <dbReference type="EMBL" id="TWJ15083.1"/>
    </source>
</evidence>
<feature type="transmembrane region" description="Helical" evidence="1">
    <location>
        <begin position="6"/>
        <end position="39"/>
    </location>
</feature>
<dbReference type="RefSeq" id="WP_147133178.1">
    <property type="nucleotide sequence ID" value="NZ_BAABIJ010000001.1"/>
</dbReference>
<feature type="transmembrane region" description="Helical" evidence="1">
    <location>
        <begin position="83"/>
        <end position="101"/>
    </location>
</feature>
<organism evidence="2 3">
    <name type="scientific">Stackebrandtia albiflava</name>
    <dbReference type="NCBI Taxonomy" id="406432"/>
    <lineage>
        <taxon>Bacteria</taxon>
        <taxon>Bacillati</taxon>
        <taxon>Actinomycetota</taxon>
        <taxon>Actinomycetes</taxon>
        <taxon>Glycomycetales</taxon>
        <taxon>Glycomycetaceae</taxon>
        <taxon>Stackebrandtia</taxon>
    </lineage>
</organism>
<protein>
    <submittedName>
        <fullName evidence="2">CDP-diacylglycerol--glycerol-3-phosphate 3-phosphatidyltransferase</fullName>
    </submittedName>
</protein>
<keyword evidence="1" id="KW-0472">Membrane</keyword>
<proteinExistence type="predicted"/>
<name>A0A562VB45_9ACTN</name>
<feature type="transmembrane region" description="Helical" evidence="1">
    <location>
        <begin position="125"/>
        <end position="146"/>
    </location>
</feature>
<dbReference type="GO" id="GO:0016740">
    <property type="term" value="F:transferase activity"/>
    <property type="evidence" value="ECO:0007669"/>
    <property type="project" value="UniProtKB-KW"/>
</dbReference>
<evidence type="ECO:0000256" key="1">
    <source>
        <dbReference type="SAM" id="Phobius"/>
    </source>
</evidence>
<feature type="transmembrane region" description="Helical" evidence="1">
    <location>
        <begin position="158"/>
        <end position="180"/>
    </location>
</feature>
<sequence length="183" mass="18952">MTPTSVTVVGLVAGVITPFIAQAGGLWLVPAAVSVAVVVACDRWYPSVARRFGDPTRRVLVFVPLSARLVEVAWLYGFHRLGVPTGVLIGAGAVTILHEYLRARGQIAGLREVALSTLGERSSRLWSALAGYGVAAVVSVTGTAIAPGMVTGVATIAAIAWLLLGVLGLVQLMIVVSAALRGR</sequence>